<dbReference type="GO" id="GO:0009099">
    <property type="term" value="P:L-valine biosynthetic process"/>
    <property type="evidence" value="ECO:0007669"/>
    <property type="project" value="UniProtKB-UniPathway"/>
</dbReference>
<accession>G8TYN7</accession>
<comment type="function">
    <text evidence="2 17">Acts on leucine, isoleucine and valine.</text>
</comment>
<keyword evidence="9 17" id="KW-0808">Transferase</keyword>
<dbReference type="InterPro" id="IPR043132">
    <property type="entry name" value="BCAT-like_C"/>
</dbReference>
<dbReference type="PANTHER" id="PTHR42743">
    <property type="entry name" value="AMINO-ACID AMINOTRANSFERASE"/>
    <property type="match status" value="1"/>
</dbReference>
<dbReference type="UniPathway" id="UPA00047">
    <property type="reaction ID" value="UER00058"/>
</dbReference>
<dbReference type="EC" id="2.6.1.42" evidence="17"/>
<name>G8TYN7_SULAD</name>
<comment type="catalytic activity">
    <reaction evidence="13 17">
        <text>L-isoleucine + 2-oxoglutarate = (S)-3-methyl-2-oxopentanoate + L-glutamate</text>
        <dbReference type="Rhea" id="RHEA:24801"/>
        <dbReference type="ChEBI" id="CHEBI:16810"/>
        <dbReference type="ChEBI" id="CHEBI:29985"/>
        <dbReference type="ChEBI" id="CHEBI:35146"/>
        <dbReference type="ChEBI" id="CHEBI:58045"/>
        <dbReference type="EC" id="2.6.1.42"/>
    </reaction>
</comment>
<dbReference type="FunFam" id="3.20.10.10:FF:000002">
    <property type="entry name" value="D-alanine aminotransferase"/>
    <property type="match status" value="1"/>
</dbReference>
<dbReference type="InterPro" id="IPR001544">
    <property type="entry name" value="Aminotrans_IV"/>
</dbReference>
<proteinExistence type="inferred from homology"/>
<dbReference type="UniPathway" id="UPA00049">
    <property type="reaction ID" value="UER00062"/>
</dbReference>
<keyword evidence="10 16" id="KW-0663">Pyridoxal phosphate</keyword>
<evidence type="ECO:0000256" key="1">
    <source>
        <dbReference type="ARBA" id="ARBA00001933"/>
    </source>
</evidence>
<dbReference type="GO" id="GO:0009098">
    <property type="term" value="P:L-leucine biosynthetic process"/>
    <property type="evidence" value="ECO:0007669"/>
    <property type="project" value="UniProtKB-UniPathway"/>
</dbReference>
<dbReference type="InterPro" id="IPR018300">
    <property type="entry name" value="Aminotrans_IV_CS"/>
</dbReference>
<keyword evidence="11 17" id="KW-0100">Branched-chain amino acid biosynthesis</keyword>
<organism evidence="18 19">
    <name type="scientific">Sulfobacillus acidophilus (strain ATCC 700253 / DSM 10332 / NAL)</name>
    <dbReference type="NCBI Taxonomy" id="679936"/>
    <lineage>
        <taxon>Bacteria</taxon>
        <taxon>Bacillati</taxon>
        <taxon>Bacillota</taxon>
        <taxon>Clostridia</taxon>
        <taxon>Eubacteriales</taxon>
        <taxon>Clostridiales Family XVII. Incertae Sedis</taxon>
        <taxon>Sulfobacillus</taxon>
    </lineage>
</organism>
<dbReference type="GO" id="GO:0052654">
    <property type="term" value="F:L-leucine-2-oxoglutarate transaminase activity"/>
    <property type="evidence" value="ECO:0007669"/>
    <property type="project" value="RHEA"/>
</dbReference>
<dbReference type="STRING" id="679936.Sulac_0443"/>
<evidence type="ECO:0000256" key="13">
    <source>
        <dbReference type="ARBA" id="ARBA00048798"/>
    </source>
</evidence>
<dbReference type="GO" id="GO:0052655">
    <property type="term" value="F:L-valine-2-oxoglutarate transaminase activity"/>
    <property type="evidence" value="ECO:0007669"/>
    <property type="project" value="RHEA"/>
</dbReference>
<dbReference type="AlphaFoldDB" id="G8TYN7"/>
<comment type="pathway">
    <text evidence="5 17">Amino-acid biosynthesis; L-leucine biosynthesis; L-leucine from 3-methyl-2-oxobutanoate: step 4/4.</text>
</comment>
<reference evidence="19" key="1">
    <citation type="submission" date="2011-12" db="EMBL/GenBank/DDBJ databases">
        <title>The complete genome of chromosome of Sulfobacillus acidophilus DSM 10332.</title>
        <authorList>
            <person name="Lucas S."/>
            <person name="Han J."/>
            <person name="Lapidus A."/>
            <person name="Bruce D."/>
            <person name="Goodwin L."/>
            <person name="Pitluck S."/>
            <person name="Peters L."/>
            <person name="Kyrpides N."/>
            <person name="Mavromatis K."/>
            <person name="Ivanova N."/>
            <person name="Mikhailova N."/>
            <person name="Chertkov O."/>
            <person name="Saunders E."/>
            <person name="Detter J.C."/>
            <person name="Tapia R."/>
            <person name="Han C."/>
            <person name="Land M."/>
            <person name="Hauser L."/>
            <person name="Markowitz V."/>
            <person name="Cheng J.-F."/>
            <person name="Hugenholtz P."/>
            <person name="Woyke T."/>
            <person name="Wu D."/>
            <person name="Pukall R."/>
            <person name="Gehrich-Schroeter G."/>
            <person name="Schneider S."/>
            <person name="Klenk H.-P."/>
            <person name="Eisen J.A."/>
        </authorList>
    </citation>
    <scope>NUCLEOTIDE SEQUENCE [LARGE SCALE GENOMIC DNA]</scope>
    <source>
        <strain evidence="19">ATCC 700253 / DSM 10332 / NAL</strain>
    </source>
</reference>
<dbReference type="PROSITE" id="PS00770">
    <property type="entry name" value="AA_TRANSFER_CLASS_4"/>
    <property type="match status" value="1"/>
</dbReference>
<evidence type="ECO:0000313" key="18">
    <source>
        <dbReference type="EMBL" id="AEW04002.1"/>
    </source>
</evidence>
<comment type="catalytic activity">
    <reaction evidence="14 17">
        <text>L-leucine + 2-oxoglutarate = 4-methyl-2-oxopentanoate + L-glutamate</text>
        <dbReference type="Rhea" id="RHEA:18321"/>
        <dbReference type="ChEBI" id="CHEBI:16810"/>
        <dbReference type="ChEBI" id="CHEBI:17865"/>
        <dbReference type="ChEBI" id="CHEBI:29985"/>
        <dbReference type="ChEBI" id="CHEBI:57427"/>
        <dbReference type="EC" id="2.6.1.42"/>
    </reaction>
</comment>
<reference evidence="18 19" key="2">
    <citation type="journal article" date="2012" name="Stand. Genomic Sci.">
        <title>Complete genome sequence of the moderately thermophilic mineral-sulfide-oxidizing firmicute Sulfobacillus acidophilus type strain (NAL(T)).</title>
        <authorList>
            <person name="Anderson I."/>
            <person name="Chertkov O."/>
            <person name="Chen A."/>
            <person name="Saunders E."/>
            <person name="Lapidus A."/>
            <person name="Nolan M."/>
            <person name="Lucas S."/>
            <person name="Hammon N."/>
            <person name="Deshpande S."/>
            <person name="Cheng J.F."/>
            <person name="Han C."/>
            <person name="Tapia R."/>
            <person name="Goodwin L.A."/>
            <person name="Pitluck S."/>
            <person name="Liolios K."/>
            <person name="Pagani I."/>
            <person name="Ivanova N."/>
            <person name="Mikhailova N."/>
            <person name="Pati A."/>
            <person name="Palaniappan K."/>
            <person name="Land M."/>
            <person name="Pan C."/>
            <person name="Rohde M."/>
            <person name="Pukall R."/>
            <person name="Goker M."/>
            <person name="Detter J.C."/>
            <person name="Woyke T."/>
            <person name="Bristow J."/>
            <person name="Eisen J.A."/>
            <person name="Markowitz V."/>
            <person name="Hugenholtz P."/>
            <person name="Kyrpides N.C."/>
            <person name="Klenk H.P."/>
            <person name="Mavromatis K."/>
        </authorList>
    </citation>
    <scope>NUCLEOTIDE SEQUENCE [LARGE SCALE GENOMIC DNA]</scope>
    <source>
        <strain evidence="19">ATCC 700253 / DSM 10332 / NAL</strain>
    </source>
</reference>
<comment type="similarity">
    <text evidence="6 15">Belongs to the class-IV pyridoxal-phosphate-dependent aminotransferase family.</text>
</comment>
<dbReference type="GO" id="GO:0005829">
    <property type="term" value="C:cytosol"/>
    <property type="evidence" value="ECO:0007669"/>
    <property type="project" value="TreeGrafter"/>
</dbReference>
<evidence type="ECO:0000256" key="8">
    <source>
        <dbReference type="ARBA" id="ARBA00022605"/>
    </source>
</evidence>
<evidence type="ECO:0000256" key="5">
    <source>
        <dbReference type="ARBA" id="ARBA00005072"/>
    </source>
</evidence>
<evidence type="ECO:0000256" key="6">
    <source>
        <dbReference type="ARBA" id="ARBA00009320"/>
    </source>
</evidence>
<dbReference type="GO" id="GO:0052656">
    <property type="term" value="F:L-isoleucine-2-oxoglutarate transaminase activity"/>
    <property type="evidence" value="ECO:0007669"/>
    <property type="project" value="RHEA"/>
</dbReference>
<keyword evidence="19" id="KW-1185">Reference proteome</keyword>
<comment type="pathway">
    <text evidence="4 17">Amino-acid biosynthesis; L-valine biosynthesis; L-valine from pyruvate: step 4/4.</text>
</comment>
<evidence type="ECO:0000256" key="16">
    <source>
        <dbReference type="RuleBase" id="RU004516"/>
    </source>
</evidence>
<comment type="cofactor">
    <cofactor evidence="1 16">
        <name>pyridoxal 5'-phosphate</name>
        <dbReference type="ChEBI" id="CHEBI:597326"/>
    </cofactor>
</comment>
<evidence type="ECO:0000256" key="14">
    <source>
        <dbReference type="ARBA" id="ARBA00049229"/>
    </source>
</evidence>
<dbReference type="SUPFAM" id="SSF56752">
    <property type="entry name" value="D-aminoacid aminotransferase-like PLP-dependent enzymes"/>
    <property type="match status" value="1"/>
</dbReference>
<comment type="pathway">
    <text evidence="3 17">Amino-acid biosynthesis; L-isoleucine biosynthesis; L-isoleucine from 2-oxobutanoate: step 4/4.</text>
</comment>
<evidence type="ECO:0000256" key="17">
    <source>
        <dbReference type="RuleBase" id="RU364094"/>
    </source>
</evidence>
<dbReference type="Gene3D" id="3.30.470.10">
    <property type="match status" value="1"/>
</dbReference>
<gene>
    <name evidence="17" type="primary">ilvE</name>
    <name evidence="18" type="ordered locus">Sulac_0443</name>
</gene>
<evidence type="ECO:0000256" key="11">
    <source>
        <dbReference type="ARBA" id="ARBA00023304"/>
    </source>
</evidence>
<dbReference type="PANTHER" id="PTHR42743:SF11">
    <property type="entry name" value="AMINODEOXYCHORISMATE LYASE"/>
    <property type="match status" value="1"/>
</dbReference>
<dbReference type="NCBIfam" id="TIGR01122">
    <property type="entry name" value="ilvE_I"/>
    <property type="match status" value="1"/>
</dbReference>
<dbReference type="UniPathway" id="UPA00048">
    <property type="reaction ID" value="UER00073"/>
</dbReference>
<sequence>MIVFLNGEFVEDHQATVSVFDHGLLYGDGIFEGIRAYDGQVLELDRHLDRLINSAKYINLHMPWSKQDLRDFVLETLRRNELHSAYIRLVITRGRGDLSLDPTRCTTPTIFIIATEVNLYPAELYQTGIKAVTVATRRVAGDALDARAKTLNYLNNILSKMEATAQQAHEAVLLNNEGYISECSADNIFIVKGQQLVTPPAHMGALEGVTRNIVMDIAAEIGLQCQESPIRPYDVYAADECFLTGTGAELIPVVELDHRPIGAGVPGKTFQQLLKGFHKYIKAHAVLID</sequence>
<dbReference type="Proteomes" id="UP000005439">
    <property type="component" value="Chromosome"/>
</dbReference>
<dbReference type="InterPro" id="IPR043131">
    <property type="entry name" value="BCAT-like_N"/>
</dbReference>
<dbReference type="PATRIC" id="fig|679936.5.peg.455"/>
<evidence type="ECO:0000256" key="10">
    <source>
        <dbReference type="ARBA" id="ARBA00022898"/>
    </source>
</evidence>
<keyword evidence="7 17" id="KW-0032">Aminotransferase</keyword>
<protein>
    <recommendedName>
        <fullName evidence="17">Branched-chain-amino-acid aminotransferase</fullName>
        <shortName evidence="17">BCAT</shortName>
        <ecNumber evidence="17">2.6.1.42</ecNumber>
    </recommendedName>
</protein>
<dbReference type="HOGENOM" id="CLU_020844_3_0_9"/>
<dbReference type="CDD" id="cd01558">
    <property type="entry name" value="D-AAT_like"/>
    <property type="match status" value="1"/>
</dbReference>
<comment type="catalytic activity">
    <reaction evidence="12 17">
        <text>L-valine + 2-oxoglutarate = 3-methyl-2-oxobutanoate + L-glutamate</text>
        <dbReference type="Rhea" id="RHEA:24813"/>
        <dbReference type="ChEBI" id="CHEBI:11851"/>
        <dbReference type="ChEBI" id="CHEBI:16810"/>
        <dbReference type="ChEBI" id="CHEBI:29985"/>
        <dbReference type="ChEBI" id="CHEBI:57762"/>
        <dbReference type="EC" id="2.6.1.42"/>
    </reaction>
</comment>
<evidence type="ECO:0000256" key="2">
    <source>
        <dbReference type="ARBA" id="ARBA00003109"/>
    </source>
</evidence>
<dbReference type="InterPro" id="IPR005785">
    <property type="entry name" value="B_amino_transI"/>
</dbReference>
<dbReference type="EMBL" id="CP003179">
    <property type="protein sequence ID" value="AEW04002.1"/>
    <property type="molecule type" value="Genomic_DNA"/>
</dbReference>
<dbReference type="Gene3D" id="3.20.10.10">
    <property type="entry name" value="D-amino Acid Aminotransferase, subunit A, domain 2"/>
    <property type="match status" value="1"/>
</dbReference>
<dbReference type="NCBIfam" id="NF006185">
    <property type="entry name" value="PRK08320.1"/>
    <property type="match status" value="1"/>
</dbReference>
<evidence type="ECO:0000256" key="3">
    <source>
        <dbReference type="ARBA" id="ARBA00004824"/>
    </source>
</evidence>
<evidence type="ECO:0000256" key="7">
    <source>
        <dbReference type="ARBA" id="ARBA00022576"/>
    </source>
</evidence>
<dbReference type="InterPro" id="IPR050571">
    <property type="entry name" value="Class-IV_PLP-Dep_Aminotrnsfr"/>
</dbReference>
<dbReference type="Pfam" id="PF01063">
    <property type="entry name" value="Aminotran_4"/>
    <property type="match status" value="1"/>
</dbReference>
<dbReference type="InterPro" id="IPR036038">
    <property type="entry name" value="Aminotransferase-like"/>
</dbReference>
<evidence type="ECO:0000256" key="15">
    <source>
        <dbReference type="RuleBase" id="RU004106"/>
    </source>
</evidence>
<keyword evidence="8 17" id="KW-0028">Amino-acid biosynthesis</keyword>
<dbReference type="KEGG" id="sap:Sulac_0443"/>
<dbReference type="GO" id="GO:0009097">
    <property type="term" value="P:isoleucine biosynthetic process"/>
    <property type="evidence" value="ECO:0007669"/>
    <property type="project" value="UniProtKB-UniPathway"/>
</dbReference>
<evidence type="ECO:0000256" key="4">
    <source>
        <dbReference type="ARBA" id="ARBA00004931"/>
    </source>
</evidence>
<evidence type="ECO:0000256" key="9">
    <source>
        <dbReference type="ARBA" id="ARBA00022679"/>
    </source>
</evidence>
<evidence type="ECO:0000313" key="19">
    <source>
        <dbReference type="Proteomes" id="UP000005439"/>
    </source>
</evidence>
<evidence type="ECO:0000256" key="12">
    <source>
        <dbReference type="ARBA" id="ARBA00048212"/>
    </source>
</evidence>